<dbReference type="InterPro" id="IPR028978">
    <property type="entry name" value="Chorismate_lyase_/UTRA_dom_sf"/>
</dbReference>
<protein>
    <submittedName>
        <fullName evidence="5">GntR family transcriptional regulator</fullName>
    </submittedName>
</protein>
<keyword evidence="1" id="KW-0805">Transcription regulation</keyword>
<dbReference type="PANTHER" id="PTHR44846">
    <property type="entry name" value="MANNOSYL-D-GLYCERATE TRANSPORT/METABOLISM SYSTEM REPRESSOR MNGR-RELATED"/>
    <property type="match status" value="1"/>
</dbReference>
<dbReference type="PRINTS" id="PR00035">
    <property type="entry name" value="HTHGNTR"/>
</dbReference>
<dbReference type="RefSeq" id="WP_207905209.1">
    <property type="nucleotide sequence ID" value="NZ_CP170642.1"/>
</dbReference>
<dbReference type="PROSITE" id="PS50949">
    <property type="entry name" value="HTH_GNTR"/>
    <property type="match status" value="1"/>
</dbReference>
<dbReference type="InterPro" id="IPR036390">
    <property type="entry name" value="WH_DNA-bd_sf"/>
</dbReference>
<dbReference type="Gene3D" id="3.40.1410.10">
    <property type="entry name" value="Chorismate lyase-like"/>
    <property type="match status" value="1"/>
</dbReference>
<comment type="caution">
    <text evidence="5">The sequence shown here is derived from an EMBL/GenBank/DDBJ whole genome shotgun (WGS) entry which is preliminary data.</text>
</comment>
<dbReference type="GO" id="GO:0003677">
    <property type="term" value="F:DNA binding"/>
    <property type="evidence" value="ECO:0007669"/>
    <property type="project" value="UniProtKB-KW"/>
</dbReference>
<dbReference type="GO" id="GO:0003700">
    <property type="term" value="F:DNA-binding transcription factor activity"/>
    <property type="evidence" value="ECO:0007669"/>
    <property type="project" value="InterPro"/>
</dbReference>
<name>A0A4R1L0J5_9PAST</name>
<dbReference type="CDD" id="cd07377">
    <property type="entry name" value="WHTH_GntR"/>
    <property type="match status" value="1"/>
</dbReference>
<sequence length="233" mass="27185">MTKYEQIINDIKNKITRREYTENQVLPSEKEMCEYYSVSRITVRKAVNDLVNEGILYRVGRKGCFVKESANTKLSHVYSFTDAILNQGKIPTKRQLSFSKEKAGVTYAKLLGITEDESVYVIKSLYFANNQPYCINTSVLPESLFPKLEYFNFNDRSLYDVLKHFYHLHIVRKTQYITAIKGTEDIDTLLEIKNSNVPLLRVKATTFCIIDGVEKAFEYYDAYLTDILYYYVE</sequence>
<evidence type="ECO:0000313" key="6">
    <source>
        <dbReference type="Proteomes" id="UP000295496"/>
    </source>
</evidence>
<organism evidence="5 6">
    <name type="scientific">Lonepinella koalarum</name>
    <dbReference type="NCBI Taxonomy" id="53417"/>
    <lineage>
        <taxon>Bacteria</taxon>
        <taxon>Pseudomonadati</taxon>
        <taxon>Pseudomonadota</taxon>
        <taxon>Gammaproteobacteria</taxon>
        <taxon>Pasteurellales</taxon>
        <taxon>Pasteurellaceae</taxon>
        <taxon>Lonepinella</taxon>
    </lineage>
</organism>
<dbReference type="Proteomes" id="UP000295496">
    <property type="component" value="Unassembled WGS sequence"/>
</dbReference>
<dbReference type="InterPro" id="IPR000524">
    <property type="entry name" value="Tscrpt_reg_HTH_GntR"/>
</dbReference>
<dbReference type="SUPFAM" id="SSF46785">
    <property type="entry name" value="Winged helix' DNA-binding domain"/>
    <property type="match status" value="1"/>
</dbReference>
<dbReference type="SUPFAM" id="SSF64288">
    <property type="entry name" value="Chorismate lyase-like"/>
    <property type="match status" value="1"/>
</dbReference>
<evidence type="ECO:0000256" key="3">
    <source>
        <dbReference type="ARBA" id="ARBA00023163"/>
    </source>
</evidence>
<dbReference type="Pfam" id="PF00392">
    <property type="entry name" value="GntR"/>
    <property type="match status" value="1"/>
</dbReference>
<evidence type="ECO:0000256" key="1">
    <source>
        <dbReference type="ARBA" id="ARBA00023015"/>
    </source>
</evidence>
<gene>
    <name evidence="5" type="ORF">EV692_0384</name>
</gene>
<dbReference type="SMART" id="SM00866">
    <property type="entry name" value="UTRA"/>
    <property type="match status" value="1"/>
</dbReference>
<evidence type="ECO:0000313" key="5">
    <source>
        <dbReference type="EMBL" id="TCK71314.1"/>
    </source>
</evidence>
<dbReference type="EMBL" id="SMGJ01000001">
    <property type="protein sequence ID" value="TCK71314.1"/>
    <property type="molecule type" value="Genomic_DNA"/>
</dbReference>
<dbReference type="SMART" id="SM00345">
    <property type="entry name" value="HTH_GNTR"/>
    <property type="match status" value="1"/>
</dbReference>
<keyword evidence="3" id="KW-0804">Transcription</keyword>
<dbReference type="Gene3D" id="1.10.10.10">
    <property type="entry name" value="Winged helix-like DNA-binding domain superfamily/Winged helix DNA-binding domain"/>
    <property type="match status" value="1"/>
</dbReference>
<keyword evidence="2" id="KW-0238">DNA-binding</keyword>
<dbReference type="InterPro" id="IPR011663">
    <property type="entry name" value="UTRA"/>
</dbReference>
<evidence type="ECO:0000259" key="4">
    <source>
        <dbReference type="PROSITE" id="PS50949"/>
    </source>
</evidence>
<dbReference type="InterPro" id="IPR036388">
    <property type="entry name" value="WH-like_DNA-bd_sf"/>
</dbReference>
<feature type="domain" description="HTH gntR-type" evidence="4">
    <location>
        <begin position="1"/>
        <end position="69"/>
    </location>
</feature>
<reference evidence="5 6" key="1">
    <citation type="submission" date="2019-03" db="EMBL/GenBank/DDBJ databases">
        <title>Genomic Encyclopedia of Type Strains, Phase IV (KMG-IV): sequencing the most valuable type-strain genomes for metagenomic binning, comparative biology and taxonomic classification.</title>
        <authorList>
            <person name="Goeker M."/>
        </authorList>
    </citation>
    <scope>NUCLEOTIDE SEQUENCE [LARGE SCALE GENOMIC DNA]</scope>
    <source>
        <strain evidence="5 6">DSM 10053</strain>
    </source>
</reference>
<accession>A0A4R1L0J5</accession>
<evidence type="ECO:0000256" key="2">
    <source>
        <dbReference type="ARBA" id="ARBA00023125"/>
    </source>
</evidence>
<keyword evidence="6" id="KW-1185">Reference proteome</keyword>
<proteinExistence type="predicted"/>
<dbReference type="Pfam" id="PF07702">
    <property type="entry name" value="UTRA"/>
    <property type="match status" value="1"/>
</dbReference>
<dbReference type="PANTHER" id="PTHR44846:SF1">
    <property type="entry name" value="MANNOSYL-D-GLYCERATE TRANSPORT_METABOLISM SYSTEM REPRESSOR MNGR-RELATED"/>
    <property type="match status" value="1"/>
</dbReference>
<dbReference type="AlphaFoldDB" id="A0A4R1L0J5"/>
<dbReference type="GO" id="GO:0045892">
    <property type="term" value="P:negative regulation of DNA-templated transcription"/>
    <property type="evidence" value="ECO:0007669"/>
    <property type="project" value="TreeGrafter"/>
</dbReference>
<dbReference type="InterPro" id="IPR050679">
    <property type="entry name" value="Bact_HTH_transcr_reg"/>
</dbReference>